<dbReference type="KEGG" id="uam:UABAM_02977"/>
<keyword evidence="6" id="KW-0460">Magnesium</keyword>
<dbReference type="PANTHER" id="PTHR10060">
    <property type="entry name" value="TATD FAMILY DEOXYRIBONUCLEASE"/>
    <property type="match status" value="1"/>
</dbReference>
<dbReference type="Proteomes" id="UP000326354">
    <property type="component" value="Chromosome"/>
</dbReference>
<dbReference type="PANTHER" id="PTHR10060:SF15">
    <property type="entry name" value="DEOXYRIBONUCLEASE TATDN1"/>
    <property type="match status" value="1"/>
</dbReference>
<evidence type="ECO:0000313" key="8">
    <source>
        <dbReference type="EMBL" id="BBM84616.1"/>
    </source>
</evidence>
<feature type="binding site" evidence="7">
    <location>
        <position position="155"/>
    </location>
    <ligand>
        <name>a divalent metal cation</name>
        <dbReference type="ChEBI" id="CHEBI:60240"/>
        <label>2</label>
    </ligand>
</feature>
<dbReference type="InterPro" id="IPR032466">
    <property type="entry name" value="Metal_Hydrolase"/>
</dbReference>
<dbReference type="FunFam" id="3.20.20.140:FF:000018">
    <property type="entry name" value="3'-5' ssDNA/RNA exonuclease TatD"/>
    <property type="match status" value="1"/>
</dbReference>
<feature type="binding site" evidence="7">
    <location>
        <position position="130"/>
    </location>
    <ligand>
        <name>a divalent metal cation</name>
        <dbReference type="ChEBI" id="CHEBI:60240"/>
        <label>2</label>
    </ligand>
</feature>
<dbReference type="RefSeq" id="WP_151968759.1">
    <property type="nucleotide sequence ID" value="NZ_AP019860.1"/>
</dbReference>
<dbReference type="PROSITE" id="PS01090">
    <property type="entry name" value="TATD_2"/>
    <property type="match status" value="1"/>
</dbReference>
<protein>
    <submittedName>
        <fullName evidence="8">Preprotein translocase subunit TatD</fullName>
    </submittedName>
</protein>
<keyword evidence="3 7" id="KW-0479">Metal-binding</keyword>
<gene>
    <name evidence="8" type="ORF">UABAM_02977</name>
</gene>
<evidence type="ECO:0000313" key="9">
    <source>
        <dbReference type="Proteomes" id="UP000326354"/>
    </source>
</evidence>
<evidence type="ECO:0000256" key="3">
    <source>
        <dbReference type="ARBA" id="ARBA00022723"/>
    </source>
</evidence>
<keyword evidence="5" id="KW-0269">Exonuclease</keyword>
<dbReference type="InterPro" id="IPR001130">
    <property type="entry name" value="TatD-like"/>
</dbReference>
<dbReference type="GO" id="GO:0004527">
    <property type="term" value="F:exonuclease activity"/>
    <property type="evidence" value="ECO:0007669"/>
    <property type="project" value="UniProtKB-KW"/>
</dbReference>
<evidence type="ECO:0000256" key="7">
    <source>
        <dbReference type="PIRSR" id="PIRSR005902-1"/>
    </source>
</evidence>
<proteinExistence type="predicted"/>
<dbReference type="EMBL" id="AP019860">
    <property type="protein sequence ID" value="BBM84616.1"/>
    <property type="molecule type" value="Genomic_DNA"/>
</dbReference>
<dbReference type="InterPro" id="IPR018228">
    <property type="entry name" value="DNase_TatD-rel_CS"/>
</dbReference>
<keyword evidence="1" id="KW-0963">Cytoplasm</keyword>
<evidence type="ECO:0000256" key="2">
    <source>
        <dbReference type="ARBA" id="ARBA00022722"/>
    </source>
</evidence>
<sequence>MKLIDIGINVTNRRFSKDLPQVINRATQAGVEQMVITGTSIHGSKRAAEIAGKYPGILYSTAGVHPHYAQDCNNETIATLEKLAQKEHVVAIGECGLDYNRDFSPRPLQNKWFAAQIELACKLQLPLFLHEREAHDEFINILRDYQQNLPKTVVHCFTGTEKELEHYIEMGYYIGITGWISDVRRGKHLWKIVKKIPENRLMVETDSPFLLPHNMPSRPKNRRNEPSFLPYVVKSLARSLQKSPEEVAELTTNTAKEFFAI</sequence>
<dbReference type="GO" id="GO:0004536">
    <property type="term" value="F:DNA nuclease activity"/>
    <property type="evidence" value="ECO:0007669"/>
    <property type="project" value="InterPro"/>
</dbReference>
<dbReference type="OrthoDB" id="9810005at2"/>
<dbReference type="CDD" id="cd01310">
    <property type="entry name" value="TatD_DNAse"/>
    <property type="match status" value="1"/>
</dbReference>
<name>A0A5S9IND3_UABAM</name>
<evidence type="ECO:0000256" key="5">
    <source>
        <dbReference type="ARBA" id="ARBA00022839"/>
    </source>
</evidence>
<keyword evidence="4" id="KW-0378">Hydrolase</keyword>
<dbReference type="Pfam" id="PF01026">
    <property type="entry name" value="TatD_DNase"/>
    <property type="match status" value="1"/>
</dbReference>
<dbReference type="AlphaFoldDB" id="A0A5S9IND3"/>
<dbReference type="Gene3D" id="3.20.20.140">
    <property type="entry name" value="Metal-dependent hydrolases"/>
    <property type="match status" value="1"/>
</dbReference>
<reference evidence="8 9" key="1">
    <citation type="submission" date="2019-08" db="EMBL/GenBank/DDBJ databases">
        <title>Complete genome sequence of Candidatus Uab amorphum.</title>
        <authorList>
            <person name="Shiratori T."/>
            <person name="Suzuki S."/>
            <person name="Kakizawa Y."/>
            <person name="Ishida K."/>
        </authorList>
    </citation>
    <scope>NUCLEOTIDE SEQUENCE [LARGE SCALE GENOMIC DNA]</scope>
    <source>
        <strain evidence="8 9">SRT547</strain>
    </source>
</reference>
<evidence type="ECO:0000256" key="1">
    <source>
        <dbReference type="ARBA" id="ARBA00022490"/>
    </source>
</evidence>
<evidence type="ECO:0000256" key="4">
    <source>
        <dbReference type="ARBA" id="ARBA00022801"/>
    </source>
</evidence>
<feature type="binding site" evidence="7">
    <location>
        <position position="94"/>
    </location>
    <ligand>
        <name>a divalent metal cation</name>
        <dbReference type="ChEBI" id="CHEBI:60240"/>
        <label>1</label>
    </ligand>
</feature>
<evidence type="ECO:0000256" key="6">
    <source>
        <dbReference type="ARBA" id="ARBA00022842"/>
    </source>
</evidence>
<dbReference type="NCBIfam" id="TIGR00010">
    <property type="entry name" value="YchF/TatD family DNA exonuclease"/>
    <property type="match status" value="1"/>
</dbReference>
<accession>A0A5S9IND3</accession>
<keyword evidence="2" id="KW-0540">Nuclease</keyword>
<dbReference type="InterPro" id="IPR050891">
    <property type="entry name" value="TatD-type_Hydrolase"/>
</dbReference>
<dbReference type="PIRSF" id="PIRSF005902">
    <property type="entry name" value="DNase_TatD"/>
    <property type="match status" value="1"/>
</dbReference>
<keyword evidence="9" id="KW-1185">Reference proteome</keyword>
<feature type="binding site" evidence="7">
    <location>
        <position position="206"/>
    </location>
    <ligand>
        <name>a divalent metal cation</name>
        <dbReference type="ChEBI" id="CHEBI:60240"/>
        <label>1</label>
    </ligand>
</feature>
<organism evidence="8 9">
    <name type="scientific">Uabimicrobium amorphum</name>
    <dbReference type="NCBI Taxonomy" id="2596890"/>
    <lineage>
        <taxon>Bacteria</taxon>
        <taxon>Pseudomonadati</taxon>
        <taxon>Planctomycetota</taxon>
        <taxon>Candidatus Uabimicrobiia</taxon>
        <taxon>Candidatus Uabimicrobiales</taxon>
        <taxon>Candidatus Uabimicrobiaceae</taxon>
        <taxon>Candidatus Uabimicrobium</taxon>
    </lineage>
</organism>
<dbReference type="InterPro" id="IPR015991">
    <property type="entry name" value="TatD/YcfH-like"/>
</dbReference>
<dbReference type="GO" id="GO:0046872">
    <property type="term" value="F:metal ion binding"/>
    <property type="evidence" value="ECO:0007669"/>
    <property type="project" value="UniProtKB-KW"/>
</dbReference>
<dbReference type="SUPFAM" id="SSF51556">
    <property type="entry name" value="Metallo-dependent hydrolases"/>
    <property type="match status" value="1"/>
</dbReference>